<dbReference type="Proteomes" id="UP000011761">
    <property type="component" value="Unassembled WGS sequence"/>
</dbReference>
<feature type="compositionally biased region" description="Basic and acidic residues" evidence="1">
    <location>
        <begin position="713"/>
        <end position="728"/>
    </location>
</feature>
<name>M2MKS1_BAUPA</name>
<dbReference type="InterPro" id="IPR052594">
    <property type="entry name" value="J_domain-containing_protein"/>
</dbReference>
<dbReference type="SMART" id="SM00271">
    <property type="entry name" value="DnaJ"/>
    <property type="match status" value="1"/>
</dbReference>
<gene>
    <name evidence="3" type="ORF">BAUCODRAFT_575157</name>
</gene>
<accession>M2MKS1</accession>
<evidence type="ECO:0000256" key="1">
    <source>
        <dbReference type="SAM" id="MobiDB-lite"/>
    </source>
</evidence>
<dbReference type="HOGENOM" id="CLU_361679_0_0_1"/>
<feature type="region of interest" description="Disordered" evidence="1">
    <location>
        <begin position="380"/>
        <end position="470"/>
    </location>
</feature>
<organism evidence="3 4">
    <name type="scientific">Baudoinia panamericana (strain UAMH 10762)</name>
    <name type="common">Angels' share fungus</name>
    <name type="synonym">Baudoinia compniacensis (strain UAMH 10762)</name>
    <dbReference type="NCBI Taxonomy" id="717646"/>
    <lineage>
        <taxon>Eukaryota</taxon>
        <taxon>Fungi</taxon>
        <taxon>Dikarya</taxon>
        <taxon>Ascomycota</taxon>
        <taxon>Pezizomycotina</taxon>
        <taxon>Dothideomycetes</taxon>
        <taxon>Dothideomycetidae</taxon>
        <taxon>Mycosphaerellales</taxon>
        <taxon>Teratosphaeriaceae</taxon>
        <taxon>Baudoinia</taxon>
    </lineage>
</organism>
<dbReference type="OrthoDB" id="3925362at2759"/>
<dbReference type="InterPro" id="IPR001623">
    <property type="entry name" value="DnaJ_domain"/>
</dbReference>
<evidence type="ECO:0000259" key="2">
    <source>
        <dbReference type="PROSITE" id="PS50076"/>
    </source>
</evidence>
<evidence type="ECO:0000313" key="3">
    <source>
        <dbReference type="EMBL" id="EMC97291.1"/>
    </source>
</evidence>
<dbReference type="PANTHER" id="PTHR44144:SF1">
    <property type="entry name" value="DNAJ HOMOLOG SUBFAMILY C MEMBER 9"/>
    <property type="match status" value="1"/>
</dbReference>
<dbReference type="GO" id="GO:0005737">
    <property type="term" value="C:cytoplasm"/>
    <property type="evidence" value="ECO:0007669"/>
    <property type="project" value="TreeGrafter"/>
</dbReference>
<feature type="domain" description="J" evidence="2">
    <location>
        <begin position="20"/>
        <end position="92"/>
    </location>
</feature>
<dbReference type="InterPro" id="IPR036869">
    <property type="entry name" value="J_dom_sf"/>
</dbReference>
<dbReference type="GO" id="GO:0005634">
    <property type="term" value="C:nucleus"/>
    <property type="evidence" value="ECO:0007669"/>
    <property type="project" value="TreeGrafter"/>
</dbReference>
<feature type="region of interest" description="Disordered" evidence="1">
    <location>
        <begin position="751"/>
        <end position="773"/>
    </location>
</feature>
<dbReference type="AlphaFoldDB" id="M2MKS1"/>
<dbReference type="RefSeq" id="XP_007675744.1">
    <property type="nucleotide sequence ID" value="XM_007677554.1"/>
</dbReference>
<dbReference type="PRINTS" id="PR00625">
    <property type="entry name" value="JDOMAIN"/>
</dbReference>
<dbReference type="CDD" id="cd06257">
    <property type="entry name" value="DnaJ"/>
    <property type="match status" value="1"/>
</dbReference>
<dbReference type="GO" id="GO:0031072">
    <property type="term" value="F:heat shock protein binding"/>
    <property type="evidence" value="ECO:0007669"/>
    <property type="project" value="TreeGrafter"/>
</dbReference>
<keyword evidence="4" id="KW-1185">Reference proteome</keyword>
<dbReference type="PROSITE" id="PS50076">
    <property type="entry name" value="DNAJ_2"/>
    <property type="match status" value="1"/>
</dbReference>
<dbReference type="EMBL" id="KB445554">
    <property type="protein sequence ID" value="EMC97291.1"/>
    <property type="molecule type" value="Genomic_DNA"/>
</dbReference>
<protein>
    <recommendedName>
        <fullName evidence="2">J domain-containing protein</fullName>
    </recommendedName>
</protein>
<proteinExistence type="predicted"/>
<dbReference type="SUPFAM" id="SSF46565">
    <property type="entry name" value="Chaperone J-domain"/>
    <property type="match status" value="1"/>
</dbReference>
<dbReference type="STRING" id="717646.M2MKS1"/>
<reference evidence="3 4" key="1">
    <citation type="journal article" date="2012" name="PLoS Pathog.">
        <title>Diverse lifestyles and strategies of plant pathogenesis encoded in the genomes of eighteen Dothideomycetes fungi.</title>
        <authorList>
            <person name="Ohm R.A."/>
            <person name="Feau N."/>
            <person name="Henrissat B."/>
            <person name="Schoch C.L."/>
            <person name="Horwitz B.A."/>
            <person name="Barry K.W."/>
            <person name="Condon B.J."/>
            <person name="Copeland A.C."/>
            <person name="Dhillon B."/>
            <person name="Glaser F."/>
            <person name="Hesse C.N."/>
            <person name="Kosti I."/>
            <person name="LaButti K."/>
            <person name="Lindquist E.A."/>
            <person name="Lucas S."/>
            <person name="Salamov A.A."/>
            <person name="Bradshaw R.E."/>
            <person name="Ciuffetti L."/>
            <person name="Hamelin R.C."/>
            <person name="Kema G.H.J."/>
            <person name="Lawrence C."/>
            <person name="Scott J.A."/>
            <person name="Spatafora J.W."/>
            <person name="Turgeon B.G."/>
            <person name="de Wit P.J.G.M."/>
            <person name="Zhong S."/>
            <person name="Goodwin S.B."/>
            <person name="Grigoriev I.V."/>
        </authorList>
    </citation>
    <scope>NUCLEOTIDE SEQUENCE [LARGE SCALE GENOMIC DNA]</scope>
    <source>
        <strain evidence="3 4">UAMH 10762</strain>
    </source>
</reference>
<dbReference type="Pfam" id="PF00226">
    <property type="entry name" value="DnaJ"/>
    <property type="match status" value="1"/>
</dbReference>
<sequence length="773" mass="88098">MATRAYNIPDGGKSEEEEREACKALKLDIKDKNNAELVRKTYRKLALEHHPDRHREADETKKQAETAKFLKISNAYNVLTNGKKKIKTDEESKEQFRTTIQASLKPSDLADAETDDVLRRWTKKGVEKRSLTEIMKNVKLAKGSDITLWQSICDDFRLCYTAPEDERRERAAAGTYTEADEYLAILQCVDKELTKAHCHFLATWDRDSPLEVIQDGKVLNKAGQWEDVPTDRRVEQTLLPSMISDAHSFYTSHFMQYVADPDSKSGREQYALLLSGHQKLYNDGWEEFTSSKRYSLLDSSKKAKLDKKYKRTINWASIDPNLREANRLATIIQSRPNNETLNLEFRNHQALWEVFATNHGLPSAWVQAFREKHVKRAQRVTQAKRLQATVTDESAEEKDDAIQAMPPHGDVEMRDADEINDSDVSSNAHAGGSRNDADSNSENAESNDETASDVEMASNGRVSQSNAESKGPLYKTDVYVSDRGVRREAIGTLKRGKGVQVIVRMNKPTDKLAICEHLPSSRFGSRTLKELRSKGALDLTKEKRDAKFLKMVDDPKVLGSTHATRLGKEPRGGYRSAPITYYCIEGQKDGQPDRHWYTGTHTRQVLGIEPDEDVEQARREARLPKIVGNTQKKYAEKYRDKYRSLDLDDIQEQLNIERRRRRALEAKLRGFDRRAPQESDSSLGDAVGDGTESEAGTSDEESESDLLFVTPHPSDRLKIKAQEDAHSEVDEITDLVHRLTTDHKMRKRFKEAYEKSNKSRETAKTPVRLRGRR</sequence>
<feature type="region of interest" description="Disordered" evidence="1">
    <location>
        <begin position="671"/>
        <end position="728"/>
    </location>
</feature>
<dbReference type="PANTHER" id="PTHR44144">
    <property type="entry name" value="DNAJ HOMOLOG SUBFAMILY C MEMBER 9"/>
    <property type="match status" value="1"/>
</dbReference>
<dbReference type="KEGG" id="bcom:BAUCODRAFT_575157"/>
<dbReference type="GeneID" id="19115703"/>
<dbReference type="Gene3D" id="1.10.287.110">
    <property type="entry name" value="DnaJ domain"/>
    <property type="match status" value="1"/>
</dbReference>
<feature type="compositionally biased region" description="Basic and acidic residues" evidence="1">
    <location>
        <begin position="751"/>
        <end position="763"/>
    </location>
</feature>
<evidence type="ECO:0000313" key="4">
    <source>
        <dbReference type="Proteomes" id="UP000011761"/>
    </source>
</evidence>